<evidence type="ECO:0000313" key="2">
    <source>
        <dbReference type="EMBL" id="NYE19135.1"/>
    </source>
</evidence>
<dbReference type="Pfam" id="PF13524">
    <property type="entry name" value="Glyco_trans_1_2"/>
    <property type="match status" value="1"/>
</dbReference>
<comment type="caution">
    <text evidence="2">The sequence shown here is derived from an EMBL/GenBank/DDBJ whole genome shotgun (WGS) entry which is preliminary data.</text>
</comment>
<dbReference type="SUPFAM" id="SSF53756">
    <property type="entry name" value="UDP-Glycosyltransferase/glycogen phosphorylase"/>
    <property type="match status" value="1"/>
</dbReference>
<reference evidence="2 3" key="1">
    <citation type="submission" date="2020-07" db="EMBL/GenBank/DDBJ databases">
        <title>Sequencing the genomes of 1000 actinobacteria strains.</title>
        <authorList>
            <person name="Klenk H.-P."/>
        </authorList>
    </citation>
    <scope>NUCLEOTIDE SEQUENCE [LARGE SCALE GENOMIC DNA]</scope>
    <source>
        <strain evidence="2 3">DSM 24662</strain>
    </source>
</reference>
<dbReference type="Gene3D" id="3.40.50.2000">
    <property type="entry name" value="Glycogen Phosphorylase B"/>
    <property type="match status" value="1"/>
</dbReference>
<feature type="domain" description="Spore protein YkvP/CgeB glycosyl transferase-like" evidence="1">
    <location>
        <begin position="179"/>
        <end position="308"/>
    </location>
</feature>
<dbReference type="InterPro" id="IPR055259">
    <property type="entry name" value="YkvP/CgeB_Glyco_trans-like"/>
</dbReference>
<keyword evidence="3" id="KW-1185">Reference proteome</keyword>
<dbReference type="EMBL" id="JACCBV010000001">
    <property type="protein sequence ID" value="NYE19135.1"/>
    <property type="molecule type" value="Genomic_DNA"/>
</dbReference>
<dbReference type="RefSeq" id="WP_179488271.1">
    <property type="nucleotide sequence ID" value="NZ_JACCBV010000001.1"/>
</dbReference>
<dbReference type="AlphaFoldDB" id="A0A7Y9KIU9"/>
<dbReference type="Proteomes" id="UP000576969">
    <property type="component" value="Unassembled WGS sequence"/>
</dbReference>
<dbReference type="PANTHER" id="PTHR12526:SF627">
    <property type="entry name" value="D-RHAMNOSYLTRANSFERASE WBPZ"/>
    <property type="match status" value="1"/>
</dbReference>
<proteinExistence type="predicted"/>
<organism evidence="2 3">
    <name type="scientific">Microbacterium immunditiarum</name>
    <dbReference type="NCBI Taxonomy" id="337480"/>
    <lineage>
        <taxon>Bacteria</taxon>
        <taxon>Bacillati</taxon>
        <taxon>Actinomycetota</taxon>
        <taxon>Actinomycetes</taxon>
        <taxon>Micrococcales</taxon>
        <taxon>Microbacteriaceae</taxon>
        <taxon>Microbacterium</taxon>
    </lineage>
</organism>
<gene>
    <name evidence="2" type="ORF">BJ991_001163</name>
</gene>
<accession>A0A7Y9KIU9</accession>
<dbReference type="GO" id="GO:0016740">
    <property type="term" value="F:transferase activity"/>
    <property type="evidence" value="ECO:0007669"/>
    <property type="project" value="UniProtKB-KW"/>
</dbReference>
<evidence type="ECO:0000259" key="1">
    <source>
        <dbReference type="Pfam" id="PF13524"/>
    </source>
</evidence>
<dbReference type="PANTHER" id="PTHR12526">
    <property type="entry name" value="GLYCOSYLTRANSFERASE"/>
    <property type="match status" value="1"/>
</dbReference>
<protein>
    <submittedName>
        <fullName evidence="2">Glycosyltransferase involved in cell wall biosynthesis</fullName>
    </submittedName>
</protein>
<keyword evidence="2" id="KW-0808">Transferase</keyword>
<evidence type="ECO:0000313" key="3">
    <source>
        <dbReference type="Proteomes" id="UP000576969"/>
    </source>
</evidence>
<name>A0A7Y9KIU9_9MICO</name>
<sequence>MKILMWHLHGGYTDALVRGEHEYLLPVDETRSDWGLGKAGRDWPRVREVTADELMDEELDVVVLQRPDEVDVVHRFTGRRPGQEVAAAYVEHDPPREGPTTSEHPIADRDDILLVHLTHFNRLFWDNGRAPTAVIEHGVPDPGAQYTGELPRAAAVITEPMRRWRLAGTDLLPQFAKTAPIDVYGPGGEALRRTLPPTGIHHGGELAAAELRTEIARRRLYLHTGRWTSLGRSLIEAMLVGMPVVAIGATDAARAVPPDGGAVSTDLDVLATAIRALVEDPILAQEKGARARAHALEHYSLDRFLREWDDAFALAEEVRQRSAPTFLDDLPA</sequence>